<dbReference type="Proteomes" id="UP001589576">
    <property type="component" value="Unassembled WGS sequence"/>
</dbReference>
<feature type="compositionally biased region" description="Polar residues" evidence="1">
    <location>
        <begin position="30"/>
        <end position="46"/>
    </location>
</feature>
<evidence type="ECO:0008006" key="5">
    <source>
        <dbReference type="Google" id="ProtNLM"/>
    </source>
</evidence>
<feature type="region of interest" description="Disordered" evidence="1">
    <location>
        <begin position="30"/>
        <end position="53"/>
    </location>
</feature>
<organism evidence="3 4">
    <name type="scientific">Flavobacterium paronense</name>
    <dbReference type="NCBI Taxonomy" id="1392775"/>
    <lineage>
        <taxon>Bacteria</taxon>
        <taxon>Pseudomonadati</taxon>
        <taxon>Bacteroidota</taxon>
        <taxon>Flavobacteriia</taxon>
        <taxon>Flavobacteriales</taxon>
        <taxon>Flavobacteriaceae</taxon>
        <taxon>Flavobacterium</taxon>
    </lineage>
</organism>
<sequence>MKTLKTLLFTLLILSSGVFAQNYNQHSYGVNQDLGRSSEPSKPSQQEIDENRSKQLDKFMEQLKKELSLDELQTIAIKNEVTSNRKNVEILMKKESSDEEKSKEIKAMMDRTEVIINSYLNKDQKEKYKILAEKMKSGKKSKKGKKEEVKEDQSIEEKP</sequence>
<dbReference type="RefSeq" id="WP_290286001.1">
    <property type="nucleotide sequence ID" value="NZ_JAUFQN010000019.1"/>
</dbReference>
<evidence type="ECO:0000256" key="2">
    <source>
        <dbReference type="SAM" id="SignalP"/>
    </source>
</evidence>
<accession>A0ABV5GCA5</accession>
<feature type="chain" id="PRO_5047144636" description="LTXXQ motif family protein" evidence="2">
    <location>
        <begin position="21"/>
        <end position="159"/>
    </location>
</feature>
<protein>
    <recommendedName>
        <fullName evidence="5">LTXXQ motif family protein</fullName>
    </recommendedName>
</protein>
<evidence type="ECO:0000256" key="1">
    <source>
        <dbReference type="SAM" id="MobiDB-lite"/>
    </source>
</evidence>
<gene>
    <name evidence="3" type="ORF">ACFFUU_03925</name>
</gene>
<keyword evidence="2" id="KW-0732">Signal</keyword>
<name>A0ABV5GCA5_9FLAO</name>
<feature type="signal peptide" evidence="2">
    <location>
        <begin position="1"/>
        <end position="20"/>
    </location>
</feature>
<feature type="compositionally biased region" description="Basic and acidic residues" evidence="1">
    <location>
        <begin position="145"/>
        <end position="159"/>
    </location>
</feature>
<comment type="caution">
    <text evidence="3">The sequence shown here is derived from an EMBL/GenBank/DDBJ whole genome shotgun (WGS) entry which is preliminary data.</text>
</comment>
<reference evidence="3 4" key="1">
    <citation type="submission" date="2024-09" db="EMBL/GenBank/DDBJ databases">
        <authorList>
            <person name="Sun Q."/>
            <person name="Mori K."/>
        </authorList>
    </citation>
    <scope>NUCLEOTIDE SEQUENCE [LARGE SCALE GENOMIC DNA]</scope>
    <source>
        <strain evidence="3 4">CECT 8460</strain>
    </source>
</reference>
<evidence type="ECO:0000313" key="4">
    <source>
        <dbReference type="Proteomes" id="UP001589576"/>
    </source>
</evidence>
<feature type="region of interest" description="Disordered" evidence="1">
    <location>
        <begin position="135"/>
        <end position="159"/>
    </location>
</feature>
<proteinExistence type="predicted"/>
<keyword evidence="4" id="KW-1185">Reference proteome</keyword>
<evidence type="ECO:0000313" key="3">
    <source>
        <dbReference type="EMBL" id="MFB9088740.1"/>
    </source>
</evidence>
<dbReference type="EMBL" id="JBHMFB010000010">
    <property type="protein sequence ID" value="MFB9088740.1"/>
    <property type="molecule type" value="Genomic_DNA"/>
</dbReference>